<sequence length="845" mass="92326">MEQLLTYCLQAEKSPTHPDTPNALRQVDDERADKIKSSVDTRRNEIADRAVAGIVDGTYADVNAAVGALANGNDVIERKIRERFALHTAREDARNTVNAYVPGNNAQVTINNLINNAQLPDTERDSLISQVRQREMQNLRDLVTRGAITPAQLDATLQMLPGVSAGEAEQLRNDLDAKGNAIMKAAREAIANGDTDANVLMLANGNPELTNRINVLIAGRAEGQQANRNLQDYRTNAQNAATTIQNIQGLTTIPDTERARMIAEVRAEETGRIEDAVGRGSMDLAGAQAALNALGTVDPVTRDRIEGRARNLAVTRIEDAVARGAMDLATAQAQLNALGPIDPAIRDRIEAAIRGRTTNEVNRTIDELNNGSINGAAALARFTPGSPEHTRIQAVVDRQRAIEDGNNEYQLFIGGQDAATTIQNIDTNANIPQTEKDNLISKVRERALSGLEDRANRGEITRDQADAEMATLQGVDGARRTRILNAAGENTTRIVDQLSKGLEDGTIDEATARARVTALGNANAQQRIEQILERRQGDTIAEGYFNNPAGNAGAALGALGALLNLAPGDRDRIRNRILEEEVKRLRRRNLNEPQIRAAIAGLGLDADTQNQLLAEGRIIQQAEGLINATAPLDANAIIARLGGQAAFNHLPQEVRDQIAVRIQTEHGAHAQRIRLDEDNARRAQSERKLRNERRREARERFMAEVYNARKWLMSGVVGGLVLASGPLIPITAPIAIILRIRHHHNMTEKAESMLEAADQRNVDIAKIRREYMAIAADRAKAELQRYAAMAKGLQDIMIQGARPPLTDEQQQRMAEQIQYALGNIDKLQQLFDMTGRTNNNNVGGI</sequence>
<dbReference type="Proteomes" id="UP000070457">
    <property type="component" value="Unassembled WGS sequence"/>
</dbReference>
<name>A0A136LYL1_9BACT</name>
<evidence type="ECO:0000256" key="1">
    <source>
        <dbReference type="SAM" id="Phobius"/>
    </source>
</evidence>
<evidence type="ECO:0000313" key="3">
    <source>
        <dbReference type="Proteomes" id="UP000070457"/>
    </source>
</evidence>
<feature type="transmembrane region" description="Helical" evidence="1">
    <location>
        <begin position="711"/>
        <end position="738"/>
    </location>
</feature>
<evidence type="ECO:0000313" key="2">
    <source>
        <dbReference type="EMBL" id="KXK26733.1"/>
    </source>
</evidence>
<gene>
    <name evidence="2" type="ORF">TR69_WS6001000748</name>
</gene>
<keyword evidence="1" id="KW-0812">Transmembrane</keyword>
<keyword evidence="1" id="KW-0472">Membrane</keyword>
<proteinExistence type="predicted"/>
<comment type="caution">
    <text evidence="2">The sequence shown here is derived from an EMBL/GenBank/DDBJ whole genome shotgun (WGS) entry which is preliminary data.</text>
</comment>
<dbReference type="AlphaFoldDB" id="A0A136LYL1"/>
<accession>A0A136LYL1</accession>
<dbReference type="EMBL" id="JYNZ01000003">
    <property type="protein sequence ID" value="KXK26733.1"/>
    <property type="molecule type" value="Genomic_DNA"/>
</dbReference>
<dbReference type="STRING" id="1617426.TR69_WS6001000748"/>
<organism evidence="2 3">
    <name type="scientific">candidate division WS6 bacterium OLB20</name>
    <dbReference type="NCBI Taxonomy" id="1617426"/>
    <lineage>
        <taxon>Bacteria</taxon>
        <taxon>Candidatus Dojkabacteria</taxon>
    </lineage>
</organism>
<keyword evidence="1" id="KW-1133">Transmembrane helix</keyword>
<reference evidence="2 3" key="1">
    <citation type="submission" date="2015-02" db="EMBL/GenBank/DDBJ databases">
        <title>Improved understanding of the partial-nitritation anammox process through 23 genomes representing the majority of the microbial community.</title>
        <authorList>
            <person name="Speth D.R."/>
            <person name="In T Zandt M."/>
            <person name="Guerrero Cruz S."/>
            <person name="Jetten M.S."/>
            <person name="Dutilh B.E."/>
        </authorList>
    </citation>
    <scope>NUCLEOTIDE SEQUENCE [LARGE SCALE GENOMIC DNA]</scope>
    <source>
        <strain evidence="2">OLB20</strain>
    </source>
</reference>
<protein>
    <submittedName>
        <fullName evidence="2">Uncharacterized protein</fullName>
    </submittedName>
</protein>